<evidence type="ECO:0000313" key="2">
    <source>
        <dbReference type="Proteomes" id="UP001153076"/>
    </source>
</evidence>
<dbReference type="GO" id="GO:0000172">
    <property type="term" value="C:ribonuclease MRP complex"/>
    <property type="evidence" value="ECO:0007669"/>
    <property type="project" value="InterPro"/>
</dbReference>
<dbReference type="GO" id="GO:0001682">
    <property type="term" value="P:tRNA 5'-leader removal"/>
    <property type="evidence" value="ECO:0007669"/>
    <property type="project" value="InterPro"/>
</dbReference>
<protein>
    <submittedName>
        <fullName evidence="1">Uncharacterized protein</fullName>
    </submittedName>
</protein>
<dbReference type="GO" id="GO:0005655">
    <property type="term" value="C:nucleolar ribonuclease P complex"/>
    <property type="evidence" value="ECO:0007669"/>
    <property type="project" value="InterPro"/>
</dbReference>
<dbReference type="PANTHER" id="PTHR22731:SF3">
    <property type="entry name" value="RIBONUCLEASES P_MRP PROTEIN SUBUNIT POP1"/>
    <property type="match status" value="1"/>
</dbReference>
<dbReference type="PANTHER" id="PTHR22731">
    <property type="entry name" value="RIBONUCLEASES P/MRP PROTEIN SUBUNIT POP1"/>
    <property type="match status" value="1"/>
</dbReference>
<name>A0A9Q1Q5L7_9CARY</name>
<dbReference type="OrthoDB" id="442863at2759"/>
<accession>A0A9Q1Q5L7</accession>
<evidence type="ECO:0000313" key="1">
    <source>
        <dbReference type="EMBL" id="KAJ8429405.1"/>
    </source>
</evidence>
<dbReference type="EMBL" id="JAKOGI010000898">
    <property type="protein sequence ID" value="KAJ8429405.1"/>
    <property type="molecule type" value="Genomic_DNA"/>
</dbReference>
<gene>
    <name evidence="1" type="ORF">Cgig2_025592</name>
</gene>
<dbReference type="AlphaFoldDB" id="A0A9Q1Q5L7"/>
<organism evidence="1 2">
    <name type="scientific">Carnegiea gigantea</name>
    <dbReference type="NCBI Taxonomy" id="171969"/>
    <lineage>
        <taxon>Eukaryota</taxon>
        <taxon>Viridiplantae</taxon>
        <taxon>Streptophyta</taxon>
        <taxon>Embryophyta</taxon>
        <taxon>Tracheophyta</taxon>
        <taxon>Spermatophyta</taxon>
        <taxon>Magnoliopsida</taxon>
        <taxon>eudicotyledons</taxon>
        <taxon>Gunneridae</taxon>
        <taxon>Pentapetalae</taxon>
        <taxon>Caryophyllales</taxon>
        <taxon>Cactineae</taxon>
        <taxon>Cactaceae</taxon>
        <taxon>Cactoideae</taxon>
        <taxon>Echinocereeae</taxon>
        <taxon>Carnegiea</taxon>
    </lineage>
</organism>
<keyword evidence="2" id="KW-1185">Reference proteome</keyword>
<reference evidence="1" key="1">
    <citation type="submission" date="2022-04" db="EMBL/GenBank/DDBJ databases">
        <title>Carnegiea gigantea Genome sequencing and assembly v2.</title>
        <authorList>
            <person name="Copetti D."/>
            <person name="Sanderson M.J."/>
            <person name="Burquez A."/>
            <person name="Wojciechowski M.F."/>
        </authorList>
    </citation>
    <scope>NUCLEOTIDE SEQUENCE</scope>
    <source>
        <strain evidence="1">SGP5-SGP5p</strain>
        <tissue evidence="1">Aerial part</tissue>
    </source>
</reference>
<comment type="caution">
    <text evidence="1">The sequence shown here is derived from an EMBL/GenBank/DDBJ whole genome shotgun (WGS) entry which is preliminary data.</text>
</comment>
<sequence length="233" mass="26460">MKEEEPLMLQLAYETDSALSDGKDLWNVATKVVHPPVKENVLPLDRQKSSLDFFYLKDVPVAKYTPSRFHSSLVELMLLVRLLCFSSDFPDSSAHSFFMVREAAKVEKKMECRTLDIRSMEVPVPSPWTSISLGFEKVNVIHISRNTRSHENFSADLDSEITDPPPINNSGSVADYFKDIWPTSFLKEVSGDHLLLFPKRSDKNEAKFSEASKAAALTNRRRLCQPWSSFACL</sequence>
<dbReference type="InterPro" id="IPR039182">
    <property type="entry name" value="Pop1"/>
</dbReference>
<dbReference type="Proteomes" id="UP001153076">
    <property type="component" value="Unassembled WGS sequence"/>
</dbReference>
<proteinExistence type="predicted"/>